<evidence type="ECO:0000313" key="4">
    <source>
        <dbReference type="Proteomes" id="UP001497516"/>
    </source>
</evidence>
<protein>
    <submittedName>
        <fullName evidence="3">Uncharacterized protein</fullName>
    </submittedName>
</protein>
<feature type="compositionally biased region" description="Basic and acidic residues" evidence="1">
    <location>
        <begin position="44"/>
        <end position="55"/>
    </location>
</feature>
<accession>A0AAV2GBS8</accession>
<feature type="region of interest" description="Disordered" evidence="1">
    <location>
        <begin position="35"/>
        <end position="76"/>
    </location>
</feature>
<dbReference type="AlphaFoldDB" id="A0AAV2GBS8"/>
<feature type="chain" id="PRO_5043785617" evidence="2">
    <location>
        <begin position="24"/>
        <end position="193"/>
    </location>
</feature>
<dbReference type="Proteomes" id="UP001497516">
    <property type="component" value="Chromosome 8"/>
</dbReference>
<evidence type="ECO:0000256" key="1">
    <source>
        <dbReference type="SAM" id="MobiDB-lite"/>
    </source>
</evidence>
<sequence>MRSFVRSLPATTFFCLSPLFLNAAVLPTKSKTLQAAKLDPSPAPEKRSSSDDRVCNGKQRKANPSSSRRNQAAATRFSTVEENLQPVAISLLHPTIRSSLSIGRILSSSSVETAGRPAPQQHRRSPLLEVSPLPTLPCVGTEHIASMKDFLLHKDLLAPLFGSLESLPISMFDSCVYDMITDSDVIRQALGHR</sequence>
<name>A0AAV2GBS8_9ROSI</name>
<organism evidence="3 4">
    <name type="scientific">Linum trigynum</name>
    <dbReference type="NCBI Taxonomy" id="586398"/>
    <lineage>
        <taxon>Eukaryota</taxon>
        <taxon>Viridiplantae</taxon>
        <taxon>Streptophyta</taxon>
        <taxon>Embryophyta</taxon>
        <taxon>Tracheophyta</taxon>
        <taxon>Spermatophyta</taxon>
        <taxon>Magnoliopsida</taxon>
        <taxon>eudicotyledons</taxon>
        <taxon>Gunneridae</taxon>
        <taxon>Pentapetalae</taxon>
        <taxon>rosids</taxon>
        <taxon>fabids</taxon>
        <taxon>Malpighiales</taxon>
        <taxon>Linaceae</taxon>
        <taxon>Linum</taxon>
    </lineage>
</organism>
<keyword evidence="2" id="KW-0732">Signal</keyword>
<reference evidence="3 4" key="1">
    <citation type="submission" date="2024-04" db="EMBL/GenBank/DDBJ databases">
        <authorList>
            <person name="Fracassetti M."/>
        </authorList>
    </citation>
    <scope>NUCLEOTIDE SEQUENCE [LARGE SCALE GENOMIC DNA]</scope>
</reference>
<evidence type="ECO:0000313" key="3">
    <source>
        <dbReference type="EMBL" id="CAL1408104.1"/>
    </source>
</evidence>
<evidence type="ECO:0000256" key="2">
    <source>
        <dbReference type="SAM" id="SignalP"/>
    </source>
</evidence>
<gene>
    <name evidence="3" type="ORF">LTRI10_LOCUS47728</name>
</gene>
<proteinExistence type="predicted"/>
<feature type="compositionally biased region" description="Polar residues" evidence="1">
    <location>
        <begin position="62"/>
        <end position="76"/>
    </location>
</feature>
<feature type="signal peptide" evidence="2">
    <location>
        <begin position="1"/>
        <end position="23"/>
    </location>
</feature>
<keyword evidence="4" id="KW-1185">Reference proteome</keyword>
<dbReference type="EMBL" id="OZ034821">
    <property type="protein sequence ID" value="CAL1408104.1"/>
    <property type="molecule type" value="Genomic_DNA"/>
</dbReference>